<keyword evidence="6 10" id="KW-1133">Transmembrane helix</keyword>
<dbReference type="GO" id="GO:0004997">
    <property type="term" value="F:thyrotropin-releasing hormone receptor activity"/>
    <property type="evidence" value="ECO:0007669"/>
    <property type="project" value="InterPro"/>
</dbReference>
<dbReference type="SMART" id="SM01381">
    <property type="entry name" value="7TM_GPCR_Srsx"/>
    <property type="match status" value="1"/>
</dbReference>
<dbReference type="PANTHER" id="PTHR46061:SF3">
    <property type="entry name" value="THYROTROPIN-RELEASING HORMONE RECEPTOR"/>
    <property type="match status" value="1"/>
</dbReference>
<evidence type="ECO:0000256" key="3">
    <source>
        <dbReference type="ARBA" id="ARBA00010663"/>
    </source>
</evidence>
<accession>A0A8T0FDS3</accession>
<evidence type="ECO:0000256" key="7">
    <source>
        <dbReference type="ARBA" id="ARBA00023136"/>
    </source>
</evidence>
<dbReference type="EMBL" id="JABXBU010000015">
    <property type="protein sequence ID" value="KAF8787559.1"/>
    <property type="molecule type" value="Genomic_DNA"/>
</dbReference>
<dbReference type="InterPro" id="IPR000276">
    <property type="entry name" value="GPCR_Rhodpsn"/>
</dbReference>
<dbReference type="PANTHER" id="PTHR46061">
    <property type="entry name" value="THYROTROPIN-RELEASING HORMONE RECEPTOR"/>
    <property type="match status" value="1"/>
</dbReference>
<keyword evidence="7 10" id="KW-0472">Membrane</keyword>
<keyword evidence="9" id="KW-0297">G-protein coupled receptor</keyword>
<organism evidence="12 13">
    <name type="scientific">Argiope bruennichi</name>
    <name type="common">Wasp spider</name>
    <name type="synonym">Aranea bruennichi</name>
    <dbReference type="NCBI Taxonomy" id="94029"/>
    <lineage>
        <taxon>Eukaryota</taxon>
        <taxon>Metazoa</taxon>
        <taxon>Ecdysozoa</taxon>
        <taxon>Arthropoda</taxon>
        <taxon>Chelicerata</taxon>
        <taxon>Arachnida</taxon>
        <taxon>Araneae</taxon>
        <taxon>Araneomorphae</taxon>
        <taxon>Entelegynae</taxon>
        <taxon>Araneoidea</taxon>
        <taxon>Araneidae</taxon>
        <taxon>Argiope</taxon>
    </lineage>
</organism>
<protein>
    <recommendedName>
        <fullName evidence="4">Thyrotropin-releasing hormone receptor</fullName>
    </recommendedName>
    <alternativeName>
        <fullName evidence="8">Thyroliberin receptor</fullName>
    </alternativeName>
</protein>
<dbReference type="PROSITE" id="PS00237">
    <property type="entry name" value="G_PROTEIN_RECEP_F1_1"/>
    <property type="match status" value="1"/>
</dbReference>
<dbReference type="Proteomes" id="UP000807504">
    <property type="component" value="Unassembled WGS sequence"/>
</dbReference>
<comment type="subcellular location">
    <subcellularLocation>
        <location evidence="2">Membrane</location>
    </subcellularLocation>
</comment>
<evidence type="ECO:0000256" key="4">
    <source>
        <dbReference type="ARBA" id="ARBA00018873"/>
    </source>
</evidence>
<evidence type="ECO:0000256" key="1">
    <source>
        <dbReference type="ARBA" id="ARBA00004100"/>
    </source>
</evidence>
<evidence type="ECO:0000256" key="2">
    <source>
        <dbReference type="ARBA" id="ARBA00004370"/>
    </source>
</evidence>
<evidence type="ECO:0000259" key="11">
    <source>
        <dbReference type="PROSITE" id="PS50262"/>
    </source>
</evidence>
<sequence>MIDCDNNSSTFFGTDCNSTFLYAGLGNSTYNETQIDTGPEYLDPSYYSINYRIVGTVFQGIVFIVGVLGNIMVVIVVWQTRSMHTPTNCYLVSLSIADFMVLIASVPNEILAYYLLGDEWVWGRWGCAIFIFLQYLGINASSLSITAFTVERYIAICHPMKAQFICTVQRAKKIIYGVWIFACIYCSPWLFLTKTQPIYYKGYENMETCTFALSRNLYVGYFLADLVLFYILPLILSCVLYSLIARILFSNEIPKTPGKKNGTAANLNSGDSKKTSSSMNARVQVVKMLVVVVALFATLWFPYRFLVVYNSFATHRYMELWFLMFCKTMIFINSAINPILYNAMSIKFRKAFKRLLSCGQKARPNIPTRYTTVTTAVMVDDAVNDRDLKYLAHARIPCFKCCEPHIFSCTQVSQDLLKR</sequence>
<feature type="transmembrane region" description="Helical" evidence="10">
    <location>
        <begin position="283"/>
        <end position="301"/>
    </location>
</feature>
<reference evidence="12" key="1">
    <citation type="journal article" date="2020" name="bioRxiv">
        <title>Chromosome-level reference genome of the European wasp spider Argiope bruennichi: a resource for studies on range expansion and evolutionary adaptation.</title>
        <authorList>
            <person name="Sheffer M.M."/>
            <person name="Hoppe A."/>
            <person name="Krehenwinkel H."/>
            <person name="Uhl G."/>
            <person name="Kuss A.W."/>
            <person name="Jensen L."/>
            <person name="Jensen C."/>
            <person name="Gillespie R.G."/>
            <person name="Hoff K.J."/>
            <person name="Prost S."/>
        </authorList>
    </citation>
    <scope>NUCLEOTIDE SEQUENCE</scope>
</reference>
<evidence type="ECO:0000256" key="9">
    <source>
        <dbReference type="RuleBase" id="RU000688"/>
    </source>
</evidence>
<dbReference type="AlphaFoldDB" id="A0A8T0FDS3"/>
<gene>
    <name evidence="12" type="ORF">HNY73_009142</name>
</gene>
<reference evidence="12" key="2">
    <citation type="submission" date="2020-06" db="EMBL/GenBank/DDBJ databases">
        <authorList>
            <person name="Sheffer M."/>
        </authorList>
    </citation>
    <scope>NUCLEOTIDE SEQUENCE</scope>
</reference>
<feature type="transmembrane region" description="Helical" evidence="10">
    <location>
        <begin position="90"/>
        <end position="116"/>
    </location>
</feature>
<keyword evidence="9 12" id="KW-0675">Receptor</keyword>
<comment type="function">
    <text evidence="1">Receptor for thyrotropin-releasing hormone (TRH). Upon ligand binding, this G-protein-coupled receptor triggers activation of the phosphatidylinositol (IP3)-calcium-protein kinase C (PKC) pathway.</text>
</comment>
<dbReference type="PRINTS" id="PR00751">
    <property type="entry name" value="THYROLIBRINR"/>
</dbReference>
<evidence type="ECO:0000313" key="13">
    <source>
        <dbReference type="Proteomes" id="UP000807504"/>
    </source>
</evidence>
<dbReference type="PRINTS" id="PR00237">
    <property type="entry name" value="GPCRRHODOPSN"/>
</dbReference>
<comment type="caution">
    <text evidence="12">The sequence shown here is derived from an EMBL/GenBank/DDBJ whole genome shotgun (WGS) entry which is preliminary data.</text>
</comment>
<name>A0A8T0FDS3_ARGBR</name>
<feature type="transmembrane region" description="Helical" evidence="10">
    <location>
        <begin position="227"/>
        <end position="249"/>
    </location>
</feature>
<evidence type="ECO:0000256" key="5">
    <source>
        <dbReference type="ARBA" id="ARBA00022692"/>
    </source>
</evidence>
<dbReference type="InterPro" id="IPR017452">
    <property type="entry name" value="GPCR_Rhodpsn_7TM"/>
</dbReference>
<evidence type="ECO:0000313" key="12">
    <source>
        <dbReference type="EMBL" id="KAF8787559.1"/>
    </source>
</evidence>
<dbReference type="GO" id="GO:0016020">
    <property type="term" value="C:membrane"/>
    <property type="evidence" value="ECO:0007669"/>
    <property type="project" value="UniProtKB-SubCell"/>
</dbReference>
<evidence type="ECO:0000256" key="8">
    <source>
        <dbReference type="ARBA" id="ARBA00032251"/>
    </source>
</evidence>
<comment type="similarity">
    <text evidence="3 9">Belongs to the G-protein coupled receptor 1 family.</text>
</comment>
<dbReference type="PROSITE" id="PS50262">
    <property type="entry name" value="G_PROTEIN_RECEP_F1_2"/>
    <property type="match status" value="1"/>
</dbReference>
<feature type="transmembrane region" description="Helical" evidence="10">
    <location>
        <begin position="53"/>
        <end position="78"/>
    </location>
</feature>
<dbReference type="PRINTS" id="PR01846">
    <property type="entry name" value="TRHRFAMILY"/>
</dbReference>
<keyword evidence="5 9" id="KW-0812">Transmembrane</keyword>
<dbReference type="CDD" id="cd14995">
    <property type="entry name" value="7tmA_TRH-R"/>
    <property type="match status" value="1"/>
</dbReference>
<dbReference type="Pfam" id="PF00001">
    <property type="entry name" value="7tm_1"/>
    <property type="match status" value="1"/>
</dbReference>
<evidence type="ECO:0000256" key="6">
    <source>
        <dbReference type="ARBA" id="ARBA00022989"/>
    </source>
</evidence>
<keyword evidence="9" id="KW-0807">Transducer</keyword>
<feature type="transmembrane region" description="Helical" evidence="10">
    <location>
        <begin position="321"/>
        <end position="344"/>
    </location>
</feature>
<keyword evidence="13" id="KW-1185">Reference proteome</keyword>
<feature type="domain" description="G-protein coupled receptors family 1 profile" evidence="11">
    <location>
        <begin position="69"/>
        <end position="341"/>
    </location>
</feature>
<dbReference type="SUPFAM" id="SSF81321">
    <property type="entry name" value="Family A G protein-coupled receptor-like"/>
    <property type="match status" value="1"/>
</dbReference>
<feature type="transmembrane region" description="Helical" evidence="10">
    <location>
        <begin position="128"/>
        <end position="154"/>
    </location>
</feature>
<evidence type="ECO:0000256" key="10">
    <source>
        <dbReference type="SAM" id="Phobius"/>
    </source>
</evidence>
<dbReference type="Gene3D" id="1.20.1070.10">
    <property type="entry name" value="Rhodopsin 7-helix transmembrane proteins"/>
    <property type="match status" value="1"/>
</dbReference>
<dbReference type="InterPro" id="IPR002120">
    <property type="entry name" value="TRH_rcpt_1"/>
</dbReference>
<proteinExistence type="inferred from homology"/>
<feature type="transmembrane region" description="Helical" evidence="10">
    <location>
        <begin position="174"/>
        <end position="192"/>
    </location>
</feature>